<dbReference type="Proteomes" id="UP000694892">
    <property type="component" value="Chromosome 1L"/>
</dbReference>
<dbReference type="AlphaFoldDB" id="A0A974E4N5"/>
<evidence type="ECO:0000256" key="6">
    <source>
        <dbReference type="ARBA" id="ARBA00023157"/>
    </source>
</evidence>
<dbReference type="EMBL" id="CM004466">
    <property type="protein sequence ID" value="OCU02838.1"/>
    <property type="molecule type" value="Genomic_DNA"/>
</dbReference>
<dbReference type="OMA" id="QGETTCH"/>
<organism evidence="8 9">
    <name type="scientific">Xenopus laevis</name>
    <name type="common">African clawed frog</name>
    <dbReference type="NCBI Taxonomy" id="8355"/>
    <lineage>
        <taxon>Eukaryota</taxon>
        <taxon>Metazoa</taxon>
        <taxon>Chordata</taxon>
        <taxon>Craniata</taxon>
        <taxon>Vertebrata</taxon>
        <taxon>Euteleostomi</taxon>
        <taxon>Amphibia</taxon>
        <taxon>Batrachia</taxon>
        <taxon>Anura</taxon>
        <taxon>Pipoidea</taxon>
        <taxon>Pipidae</taxon>
        <taxon>Xenopodinae</taxon>
        <taxon>Xenopus</taxon>
        <taxon>Xenopus</taxon>
    </lineage>
</organism>
<dbReference type="PANTHER" id="PTHR21101">
    <property type="entry name" value="RESISTIN"/>
    <property type="match status" value="1"/>
</dbReference>
<evidence type="ECO:0008006" key="10">
    <source>
        <dbReference type="Google" id="ProtNLM"/>
    </source>
</evidence>
<dbReference type="Pfam" id="PF06954">
    <property type="entry name" value="Resistin"/>
    <property type="match status" value="1"/>
</dbReference>
<dbReference type="SUPFAM" id="SSF111423">
    <property type="entry name" value="Resistin"/>
    <property type="match status" value="1"/>
</dbReference>
<name>A0A974E4N5_XENLA</name>
<keyword evidence="3" id="KW-0964">Secreted</keyword>
<comment type="similarity">
    <text evidence="2">Belongs to the resistin/FIZZ family.</text>
</comment>
<evidence type="ECO:0000313" key="8">
    <source>
        <dbReference type="EMBL" id="OCU02838.1"/>
    </source>
</evidence>
<evidence type="ECO:0000256" key="4">
    <source>
        <dbReference type="ARBA" id="ARBA00022702"/>
    </source>
</evidence>
<keyword evidence="4" id="KW-0372">Hormone</keyword>
<dbReference type="Gene3D" id="2.60.40.4230">
    <property type="entry name" value="Resistin head domain"/>
    <property type="match status" value="1"/>
</dbReference>
<evidence type="ECO:0000256" key="7">
    <source>
        <dbReference type="SAM" id="SignalP"/>
    </source>
</evidence>
<gene>
    <name evidence="8" type="ORF">XELAEV_18008610mg</name>
</gene>
<comment type="subcellular location">
    <subcellularLocation>
        <location evidence="1">Secreted</location>
    </subcellularLocation>
</comment>
<evidence type="ECO:0000256" key="3">
    <source>
        <dbReference type="ARBA" id="ARBA00022525"/>
    </source>
</evidence>
<accession>A0A974E4N5</accession>
<reference evidence="9" key="1">
    <citation type="journal article" date="2016" name="Nature">
        <title>Genome evolution in the allotetraploid frog Xenopus laevis.</title>
        <authorList>
            <person name="Session A.M."/>
            <person name="Uno Y."/>
            <person name="Kwon T."/>
            <person name="Chapman J.A."/>
            <person name="Toyoda A."/>
            <person name="Takahashi S."/>
            <person name="Fukui A."/>
            <person name="Hikosaka A."/>
            <person name="Suzuki A."/>
            <person name="Kondo M."/>
            <person name="van Heeringen S.J."/>
            <person name="Quigley I."/>
            <person name="Heinz S."/>
            <person name="Ogino H."/>
            <person name="Ochi H."/>
            <person name="Hellsten U."/>
            <person name="Lyons J.B."/>
            <person name="Simakov O."/>
            <person name="Putnam N."/>
            <person name="Stites J."/>
            <person name="Kuroki Y."/>
            <person name="Tanaka T."/>
            <person name="Michiue T."/>
            <person name="Watanabe M."/>
            <person name="Bogdanovic O."/>
            <person name="Lister R."/>
            <person name="Georgiou G."/>
            <person name="Paranjpe S.S."/>
            <person name="van Kruijsbergen I."/>
            <person name="Shu S."/>
            <person name="Carlson J."/>
            <person name="Kinoshita T."/>
            <person name="Ohta Y."/>
            <person name="Mawaribuchi S."/>
            <person name="Jenkins J."/>
            <person name="Grimwood J."/>
            <person name="Schmutz J."/>
            <person name="Mitros T."/>
            <person name="Mozaffari S.V."/>
            <person name="Suzuki Y."/>
            <person name="Haramoto Y."/>
            <person name="Yamamoto T.S."/>
            <person name="Takagi C."/>
            <person name="Heald R."/>
            <person name="Miller K."/>
            <person name="Haudenschild C."/>
            <person name="Kitzman J."/>
            <person name="Nakayama T."/>
            <person name="Izutsu Y."/>
            <person name="Robert J."/>
            <person name="Fortriede J."/>
            <person name="Burns K."/>
            <person name="Lotay V."/>
            <person name="Karimi K."/>
            <person name="Yasuoka Y."/>
            <person name="Dichmann D.S."/>
            <person name="Flajnik M.F."/>
            <person name="Houston D.W."/>
            <person name="Shendure J."/>
            <person name="DuPasquier L."/>
            <person name="Vize P.D."/>
            <person name="Zorn A.M."/>
            <person name="Ito M."/>
            <person name="Marcotte E.M."/>
            <person name="Wallingford J.B."/>
            <person name="Ito Y."/>
            <person name="Asashima M."/>
            <person name="Ueno N."/>
            <person name="Matsuda Y."/>
            <person name="Veenstra G.J."/>
            <person name="Fujiyama A."/>
            <person name="Harland R.M."/>
            <person name="Taira M."/>
            <person name="Rokhsar D.S."/>
        </authorList>
    </citation>
    <scope>NUCLEOTIDE SEQUENCE [LARGE SCALE GENOMIC DNA]</scope>
    <source>
        <strain evidence="9">J</strain>
    </source>
</reference>
<keyword evidence="6" id="KW-1015">Disulfide bond</keyword>
<sequence length="108" mass="11199">MKLQLTLIVLFVVPAMGGASDCSISDVIAFNSLIKSTVASVLQNSEINCVDAPGKGASASCPADTTVVSCACGMGCGSWDIQSKTTCHCQCANMDWTSARCCKIQIKS</sequence>
<feature type="signal peptide" evidence="7">
    <location>
        <begin position="1"/>
        <end position="19"/>
    </location>
</feature>
<dbReference type="GO" id="GO:0005179">
    <property type="term" value="F:hormone activity"/>
    <property type="evidence" value="ECO:0007669"/>
    <property type="project" value="UniProtKB-KW"/>
</dbReference>
<protein>
    <recommendedName>
        <fullName evidence="10">Resistin</fullName>
    </recommendedName>
</protein>
<evidence type="ECO:0000256" key="5">
    <source>
        <dbReference type="ARBA" id="ARBA00022729"/>
    </source>
</evidence>
<dbReference type="PANTHER" id="PTHR21101:SF12">
    <property type="entry name" value="RESISTIN"/>
    <property type="match status" value="1"/>
</dbReference>
<dbReference type="InterPro" id="IPR009714">
    <property type="entry name" value="RELM"/>
</dbReference>
<dbReference type="GO" id="GO:0005615">
    <property type="term" value="C:extracellular space"/>
    <property type="evidence" value="ECO:0007669"/>
    <property type="project" value="TreeGrafter"/>
</dbReference>
<evidence type="ECO:0000313" key="9">
    <source>
        <dbReference type="Proteomes" id="UP000694892"/>
    </source>
</evidence>
<dbReference type="FunFam" id="2.60.40.4230:FF:000001">
    <property type="entry name" value="Resistin-like beta"/>
    <property type="match status" value="1"/>
</dbReference>
<evidence type="ECO:0000256" key="2">
    <source>
        <dbReference type="ARBA" id="ARBA00007258"/>
    </source>
</evidence>
<dbReference type="InterPro" id="IPR036262">
    <property type="entry name" value="Resistin-like_sf"/>
</dbReference>
<keyword evidence="5 7" id="KW-0732">Signal</keyword>
<feature type="chain" id="PRO_5037585440" description="Resistin" evidence="7">
    <location>
        <begin position="20"/>
        <end position="108"/>
    </location>
</feature>
<evidence type="ECO:0000256" key="1">
    <source>
        <dbReference type="ARBA" id="ARBA00004613"/>
    </source>
</evidence>
<proteinExistence type="inferred from homology"/>